<evidence type="ECO:0000256" key="8">
    <source>
        <dbReference type="ARBA" id="ARBA00034120"/>
    </source>
</evidence>
<evidence type="ECO:0000256" key="7">
    <source>
        <dbReference type="ARBA" id="ARBA00023118"/>
    </source>
</evidence>
<evidence type="ECO:0000256" key="1">
    <source>
        <dbReference type="ARBA" id="ARBA00012493"/>
    </source>
</evidence>
<dbReference type="InterPro" id="IPR051083">
    <property type="entry name" value="GrpII_Intron_Splice-Mob/Def"/>
</dbReference>
<evidence type="ECO:0000256" key="2">
    <source>
        <dbReference type="ARBA" id="ARBA00022679"/>
    </source>
</evidence>
<dbReference type="InterPro" id="IPR043502">
    <property type="entry name" value="DNA/RNA_pol_sf"/>
</dbReference>
<keyword evidence="4" id="KW-0479">Metal-binding</keyword>
<comment type="caution">
    <text evidence="11">The sequence shown here is derived from an EMBL/GenBank/DDBJ whole genome shotgun (WGS) entry which is preliminary data.</text>
</comment>
<name>A0ABS0B1P7_9BACT</name>
<evidence type="ECO:0000313" key="11">
    <source>
        <dbReference type="EMBL" id="MBF5059631.1"/>
    </source>
</evidence>
<keyword evidence="2" id="KW-0808">Transferase</keyword>
<keyword evidence="5" id="KW-0460">Magnesium</keyword>
<dbReference type="PROSITE" id="PS50878">
    <property type="entry name" value="RT_POL"/>
    <property type="match status" value="1"/>
</dbReference>
<dbReference type="InterPro" id="IPR000123">
    <property type="entry name" value="Reverse_transcriptase_msDNA"/>
</dbReference>
<evidence type="ECO:0000256" key="4">
    <source>
        <dbReference type="ARBA" id="ARBA00022723"/>
    </source>
</evidence>
<evidence type="ECO:0000256" key="5">
    <source>
        <dbReference type="ARBA" id="ARBA00022842"/>
    </source>
</evidence>
<comment type="catalytic activity">
    <reaction evidence="9">
        <text>DNA(n) + a 2'-deoxyribonucleoside 5'-triphosphate = DNA(n+1) + diphosphate</text>
        <dbReference type="Rhea" id="RHEA:22508"/>
        <dbReference type="Rhea" id="RHEA-COMP:17339"/>
        <dbReference type="Rhea" id="RHEA-COMP:17340"/>
        <dbReference type="ChEBI" id="CHEBI:33019"/>
        <dbReference type="ChEBI" id="CHEBI:61560"/>
        <dbReference type="ChEBI" id="CHEBI:173112"/>
        <dbReference type="EC" id="2.7.7.49"/>
    </reaction>
</comment>
<accession>A0ABS0B1P7</accession>
<dbReference type="PRINTS" id="PR00866">
    <property type="entry name" value="RNADNAPOLMS"/>
</dbReference>
<dbReference type="InterPro" id="IPR000477">
    <property type="entry name" value="RT_dom"/>
</dbReference>
<dbReference type="PANTHER" id="PTHR34047">
    <property type="entry name" value="NUCLEAR INTRON MATURASE 1, MITOCHONDRIAL-RELATED"/>
    <property type="match status" value="1"/>
</dbReference>
<keyword evidence="6" id="KW-0695">RNA-directed DNA polymerase</keyword>
<keyword evidence="3" id="KW-0548">Nucleotidyltransferase</keyword>
<evidence type="ECO:0000256" key="9">
    <source>
        <dbReference type="ARBA" id="ARBA00048173"/>
    </source>
</evidence>
<evidence type="ECO:0000313" key="12">
    <source>
        <dbReference type="Proteomes" id="UP001194714"/>
    </source>
</evidence>
<dbReference type="PANTHER" id="PTHR34047:SF8">
    <property type="entry name" value="PROTEIN YKFC"/>
    <property type="match status" value="1"/>
</dbReference>
<keyword evidence="12" id="KW-1185">Reference proteome</keyword>
<dbReference type="Proteomes" id="UP001194714">
    <property type="component" value="Unassembled WGS sequence"/>
</dbReference>
<dbReference type="EC" id="2.7.7.49" evidence="1"/>
<evidence type="ECO:0000259" key="10">
    <source>
        <dbReference type="PROSITE" id="PS50878"/>
    </source>
</evidence>
<proteinExistence type="inferred from homology"/>
<comment type="similarity">
    <text evidence="8">Belongs to the bacterial reverse transcriptase family.</text>
</comment>
<dbReference type="InterPro" id="IPR013597">
    <property type="entry name" value="Mat_intron_G2"/>
</dbReference>
<dbReference type="Pfam" id="PF00078">
    <property type="entry name" value="RVT_1"/>
    <property type="match status" value="1"/>
</dbReference>
<gene>
    <name evidence="11" type="ORF">NEPTK9_001147</name>
</gene>
<organism evidence="11 12">
    <name type="scientific">Candidatus Neptunichlamydia vexilliferae</name>
    <dbReference type="NCBI Taxonomy" id="1651774"/>
    <lineage>
        <taxon>Bacteria</taxon>
        <taxon>Pseudomonadati</taxon>
        <taxon>Chlamydiota</taxon>
        <taxon>Chlamydiia</taxon>
        <taxon>Parachlamydiales</taxon>
        <taxon>Simkaniaceae</taxon>
        <taxon>Candidatus Neptunichlamydia</taxon>
    </lineage>
</organism>
<keyword evidence="7" id="KW-0051">Antiviral defense</keyword>
<evidence type="ECO:0000256" key="3">
    <source>
        <dbReference type="ARBA" id="ARBA00022695"/>
    </source>
</evidence>
<dbReference type="Pfam" id="PF08388">
    <property type="entry name" value="GIIM"/>
    <property type="match status" value="1"/>
</dbReference>
<evidence type="ECO:0000256" key="6">
    <source>
        <dbReference type="ARBA" id="ARBA00022918"/>
    </source>
</evidence>
<feature type="domain" description="Reverse transcriptase" evidence="10">
    <location>
        <begin position="93"/>
        <end position="320"/>
    </location>
</feature>
<sequence length="460" mass="53148">MEDTKRQKTSIKEALSKEVKVKPEGPMMGADSTLLDLKSEKPMFNRHLMEAVCERNNLKQALKRVKQNKGAPGIDRMTVDSLGEHLKRNWLDIKAQLLSGTYKPKPVRQVAIPKPKGKGSRILGIPCVLDRFIQQALLQTIQPSWDPKFSEHSYGFRPGRSAHQAIAQAQKYLKMGYEYVVDIDLEKFFDRVPHNRLMSKLTKEIEDKRALKLIRSYLNAGAMSGGLTSPTTKGVSQGSPLSPFLSNVVLDELDKELEARGHKHARYADDCNIYVKSKRAGERVKRSITRFIEKRLKLRVNEDKSAVDLPRRRKFLGFTFTGGKDPNRRQIAPESIARFKVKIRQLTRRNRSINMEERINELSKYMKGWRGYFGYCETSSIFKELDGWIRRRLRCIHWKQWKTFKKRRKELIKLGIKEKDAVWAAMSSRGPWMLSHIPQVRRALSIKYFKEAGLPTLAPV</sequence>
<dbReference type="EMBL" id="JAAEJV010000031">
    <property type="protein sequence ID" value="MBF5059631.1"/>
    <property type="molecule type" value="Genomic_DNA"/>
</dbReference>
<dbReference type="RefSeq" id="WP_228547054.1">
    <property type="nucleotide sequence ID" value="NZ_JAAEJV010000031.1"/>
</dbReference>
<dbReference type="SUPFAM" id="SSF56672">
    <property type="entry name" value="DNA/RNA polymerases"/>
    <property type="match status" value="1"/>
</dbReference>
<dbReference type="CDD" id="cd01651">
    <property type="entry name" value="RT_G2_intron"/>
    <property type="match status" value="1"/>
</dbReference>
<reference evidence="11 12" key="1">
    <citation type="submission" date="2020-01" db="EMBL/GenBank/DDBJ databases">
        <title>Draft genome sequence of Cand. Neptunochlamydia vexilliferae K9.</title>
        <authorList>
            <person name="Schulz F."/>
            <person name="Koestlbacher S."/>
            <person name="Wascher F."/>
            <person name="Pizzetti I."/>
            <person name="Horn M."/>
        </authorList>
    </citation>
    <scope>NUCLEOTIDE SEQUENCE [LARGE SCALE GENOMIC DNA]</scope>
    <source>
        <strain evidence="11 12">K9</strain>
    </source>
</reference>
<dbReference type="NCBIfam" id="TIGR04416">
    <property type="entry name" value="group_II_RT_mat"/>
    <property type="match status" value="1"/>
</dbReference>
<protein>
    <recommendedName>
        <fullName evidence="1">RNA-directed DNA polymerase</fullName>
        <ecNumber evidence="1">2.7.7.49</ecNumber>
    </recommendedName>
</protein>
<dbReference type="InterPro" id="IPR030931">
    <property type="entry name" value="Group_II_RT_mat"/>
</dbReference>